<dbReference type="GO" id="GO:0005886">
    <property type="term" value="C:plasma membrane"/>
    <property type="evidence" value="ECO:0007669"/>
    <property type="project" value="UniProtKB-SubCell"/>
</dbReference>
<organism evidence="8 9">
    <name type="scientific">Couchioplanes caeruleus subsp. caeruleus</name>
    <dbReference type="NCBI Taxonomy" id="56427"/>
    <lineage>
        <taxon>Bacteria</taxon>
        <taxon>Bacillati</taxon>
        <taxon>Actinomycetota</taxon>
        <taxon>Actinomycetes</taxon>
        <taxon>Micromonosporales</taxon>
        <taxon>Micromonosporaceae</taxon>
        <taxon>Couchioplanes</taxon>
    </lineage>
</organism>
<feature type="transmembrane region" description="Helical" evidence="6">
    <location>
        <begin position="313"/>
        <end position="332"/>
    </location>
</feature>
<evidence type="ECO:0000256" key="1">
    <source>
        <dbReference type="ARBA" id="ARBA00004651"/>
    </source>
</evidence>
<feature type="transmembrane region" description="Helical" evidence="6">
    <location>
        <begin position="381"/>
        <end position="401"/>
    </location>
</feature>
<dbReference type="InterPro" id="IPR020846">
    <property type="entry name" value="MFS_dom"/>
</dbReference>
<dbReference type="PROSITE" id="PS50850">
    <property type="entry name" value="MFS"/>
    <property type="match status" value="1"/>
</dbReference>
<dbReference type="InterPro" id="IPR011701">
    <property type="entry name" value="MFS"/>
</dbReference>
<dbReference type="Gene3D" id="1.20.1720.10">
    <property type="entry name" value="Multidrug resistance protein D"/>
    <property type="match status" value="1"/>
</dbReference>
<keyword evidence="9" id="KW-1185">Reference proteome</keyword>
<dbReference type="PANTHER" id="PTHR42718:SF9">
    <property type="entry name" value="MAJOR FACILITATOR SUPERFAMILY MULTIDRUG TRANSPORTER MFSC"/>
    <property type="match status" value="1"/>
</dbReference>
<dbReference type="RefSeq" id="WP_071802780.1">
    <property type="nucleotide sequence ID" value="NZ_MEIA01000005.1"/>
</dbReference>
<gene>
    <name evidence="8" type="ORF">BG844_00980</name>
</gene>
<dbReference type="SUPFAM" id="SSF103473">
    <property type="entry name" value="MFS general substrate transporter"/>
    <property type="match status" value="1"/>
</dbReference>
<feature type="transmembrane region" description="Helical" evidence="6">
    <location>
        <begin position="132"/>
        <end position="154"/>
    </location>
</feature>
<keyword evidence="3 6" id="KW-0812">Transmembrane</keyword>
<dbReference type="Proteomes" id="UP000182486">
    <property type="component" value="Unassembled WGS sequence"/>
</dbReference>
<protein>
    <submittedName>
        <fullName evidence="8">MFS transporter</fullName>
    </submittedName>
</protein>
<evidence type="ECO:0000313" key="9">
    <source>
        <dbReference type="Proteomes" id="UP000182486"/>
    </source>
</evidence>
<comment type="subcellular location">
    <subcellularLocation>
        <location evidence="1">Cell membrane</location>
        <topology evidence="1">Multi-pass membrane protein</topology>
    </subcellularLocation>
</comment>
<evidence type="ECO:0000259" key="7">
    <source>
        <dbReference type="PROSITE" id="PS50850"/>
    </source>
</evidence>
<evidence type="ECO:0000313" key="8">
    <source>
        <dbReference type="EMBL" id="OJF16078.1"/>
    </source>
</evidence>
<keyword evidence="2" id="KW-0813">Transport</keyword>
<evidence type="ECO:0000256" key="4">
    <source>
        <dbReference type="ARBA" id="ARBA00022989"/>
    </source>
</evidence>
<proteinExistence type="predicted"/>
<feature type="transmembrane region" description="Helical" evidence="6">
    <location>
        <begin position="285"/>
        <end position="306"/>
    </location>
</feature>
<feature type="transmembrane region" description="Helical" evidence="6">
    <location>
        <begin position="74"/>
        <end position="93"/>
    </location>
</feature>
<dbReference type="EMBL" id="MEIA01000005">
    <property type="protein sequence ID" value="OJF16078.1"/>
    <property type="molecule type" value="Genomic_DNA"/>
</dbReference>
<feature type="transmembrane region" description="Helical" evidence="6">
    <location>
        <begin position="222"/>
        <end position="240"/>
    </location>
</feature>
<feature type="transmembrane region" description="Helical" evidence="6">
    <location>
        <begin position="421"/>
        <end position="441"/>
    </location>
</feature>
<feature type="transmembrane region" description="Helical" evidence="6">
    <location>
        <begin position="252"/>
        <end position="273"/>
    </location>
</feature>
<feature type="transmembrane region" description="Helical" evidence="6">
    <location>
        <begin position="338"/>
        <end position="355"/>
    </location>
</feature>
<dbReference type="PANTHER" id="PTHR42718">
    <property type="entry name" value="MAJOR FACILITATOR SUPERFAMILY MULTIDRUG TRANSPORTER MFSC"/>
    <property type="match status" value="1"/>
</dbReference>
<sequence length="455" mass="46070">MTSSPRWAVAGLALSMLLSSIGTSIANVALPTLADAFDASFPAVQWVVLTYLLAITVAIVGAGRLGDTRGRRRVLSAGTALFTVASVLCGIAPTLGTLIAARALQGLGAAVLMALTVALLRDTVPRERTGSAMGLLGTMSAVGTALGPSLGGLLLAGPGWRSIFGVLAPLGVLNLVLIHRHLPADHRQTEDHDSGVRRTLLLAVGLGAYSLAVTIGAGGLTLVLLAAIAVGLLATPALRSRISRDPALSSGLATNTLVSTVMMTTLVVGPFYLSRALGLDEALTGLVMSAGPIVSALTGVPAGRVVDRRGAPFTVLAGLGAMAAGALALTILPALWGLAGYLVATAVLTPGYQLFQAANNTAVMLDVRPGRRGAVSGMLTLSRNLGLITGASAMGTVFAYAMSTTDLTTASPGDVASGMRVAFATSTALIAVAVLITVAGAHRPADPHRRPLRHR</sequence>
<evidence type="ECO:0000256" key="5">
    <source>
        <dbReference type="ARBA" id="ARBA00023136"/>
    </source>
</evidence>
<dbReference type="CDD" id="cd17321">
    <property type="entry name" value="MFS_MMR_MDR_like"/>
    <property type="match status" value="1"/>
</dbReference>
<evidence type="ECO:0000256" key="6">
    <source>
        <dbReference type="SAM" id="Phobius"/>
    </source>
</evidence>
<reference evidence="8 9" key="1">
    <citation type="submission" date="2016-09" db="EMBL/GenBank/DDBJ databases">
        <title>Couchioplanes caeruleus draft genome sequence.</title>
        <authorList>
            <person name="Sheehan J."/>
            <person name="Caffrey P."/>
        </authorList>
    </citation>
    <scope>NUCLEOTIDE SEQUENCE [LARGE SCALE GENOMIC DNA]</scope>
    <source>
        <strain evidence="8 9">DSM 43634</strain>
    </source>
</reference>
<feature type="transmembrane region" description="Helical" evidence="6">
    <location>
        <begin position="99"/>
        <end position="120"/>
    </location>
</feature>
<feature type="transmembrane region" description="Helical" evidence="6">
    <location>
        <begin position="46"/>
        <end position="62"/>
    </location>
</feature>
<evidence type="ECO:0000256" key="3">
    <source>
        <dbReference type="ARBA" id="ARBA00022692"/>
    </source>
</evidence>
<dbReference type="Pfam" id="PF07690">
    <property type="entry name" value="MFS_1"/>
    <property type="match status" value="1"/>
</dbReference>
<dbReference type="Gene3D" id="1.20.1250.20">
    <property type="entry name" value="MFS general substrate transporter like domains"/>
    <property type="match status" value="1"/>
</dbReference>
<accession>A0A1K0GUB2</accession>
<dbReference type="InterPro" id="IPR036259">
    <property type="entry name" value="MFS_trans_sf"/>
</dbReference>
<dbReference type="AlphaFoldDB" id="A0A1K0GUB2"/>
<dbReference type="GO" id="GO:0022857">
    <property type="term" value="F:transmembrane transporter activity"/>
    <property type="evidence" value="ECO:0007669"/>
    <property type="project" value="InterPro"/>
</dbReference>
<keyword evidence="4 6" id="KW-1133">Transmembrane helix</keyword>
<evidence type="ECO:0000256" key="2">
    <source>
        <dbReference type="ARBA" id="ARBA00022448"/>
    </source>
</evidence>
<name>A0A1K0GUB2_9ACTN</name>
<feature type="domain" description="Major facilitator superfamily (MFS) profile" evidence="7">
    <location>
        <begin position="8"/>
        <end position="445"/>
    </location>
</feature>
<dbReference type="PRINTS" id="PR01036">
    <property type="entry name" value="TCRTETB"/>
</dbReference>
<keyword evidence="5 6" id="KW-0472">Membrane</keyword>
<comment type="caution">
    <text evidence="8">The sequence shown here is derived from an EMBL/GenBank/DDBJ whole genome shotgun (WGS) entry which is preliminary data.</text>
</comment>